<organism evidence="1 2">
    <name type="scientific">Talaromyces atroroseus</name>
    <dbReference type="NCBI Taxonomy" id="1441469"/>
    <lineage>
        <taxon>Eukaryota</taxon>
        <taxon>Fungi</taxon>
        <taxon>Dikarya</taxon>
        <taxon>Ascomycota</taxon>
        <taxon>Pezizomycotina</taxon>
        <taxon>Eurotiomycetes</taxon>
        <taxon>Eurotiomycetidae</taxon>
        <taxon>Eurotiales</taxon>
        <taxon>Trichocomaceae</taxon>
        <taxon>Talaromyces</taxon>
        <taxon>Talaromyces sect. Trachyspermi</taxon>
    </lineage>
</organism>
<gene>
    <name evidence="1" type="ORF">UA08_05810</name>
</gene>
<dbReference type="OrthoDB" id="4358442at2759"/>
<dbReference type="EMBL" id="LFMY01000008">
    <property type="protein sequence ID" value="OKL59167.1"/>
    <property type="molecule type" value="Genomic_DNA"/>
</dbReference>
<sequence length="273" mass="31530">MVYTILALSWSNLWQDTQTGTPYYRNLIYTPNRETADLLFRILKQYGPQFAKSKMYIFKRASPQVWIWNRYDGNYIPLMDALKEAINEISNGLAPIKDEYKDRLRGRISIDYRGSYNQNDTNVPPIPHLDMPDHITGGVFSIRDKSQPQRYWAKRTAFPGEESIELSTCRKSRFRIAIKGNSDSETVMIFDDEVFLELIEWSKDGLKSLPINIDSSNGLLKVLEAGAEHKTFPFGKLLGGGFIRATHYQDDHTEYPTWIGDKFDGGDSWELCY</sequence>
<comment type="caution">
    <text evidence="1">The sequence shown here is derived from an EMBL/GenBank/DDBJ whole genome shotgun (WGS) entry which is preliminary data.</text>
</comment>
<evidence type="ECO:0000313" key="2">
    <source>
        <dbReference type="Proteomes" id="UP000214365"/>
    </source>
</evidence>
<reference evidence="1 2" key="1">
    <citation type="submission" date="2015-06" db="EMBL/GenBank/DDBJ databases">
        <title>Talaromyces atroroseus IBT 11181 draft genome.</title>
        <authorList>
            <person name="Rasmussen K.B."/>
            <person name="Rasmussen S."/>
            <person name="Petersen B."/>
            <person name="Sicheritz-Ponten T."/>
            <person name="Mortensen U.H."/>
            <person name="Thrane U."/>
        </authorList>
    </citation>
    <scope>NUCLEOTIDE SEQUENCE [LARGE SCALE GENOMIC DNA]</scope>
    <source>
        <strain evidence="1 2">IBT 11181</strain>
    </source>
</reference>
<dbReference type="Proteomes" id="UP000214365">
    <property type="component" value="Unassembled WGS sequence"/>
</dbReference>
<dbReference type="GeneID" id="31005566"/>
<accession>A0A225B057</accession>
<evidence type="ECO:0000313" key="1">
    <source>
        <dbReference type="EMBL" id="OKL59167.1"/>
    </source>
</evidence>
<protein>
    <submittedName>
        <fullName evidence="1">Uncharacterized protein</fullName>
    </submittedName>
</protein>
<dbReference type="AlphaFoldDB" id="A0A225B057"/>
<dbReference type="RefSeq" id="XP_020119288.1">
    <property type="nucleotide sequence ID" value="XM_020268121.1"/>
</dbReference>
<keyword evidence="2" id="KW-1185">Reference proteome</keyword>
<proteinExistence type="predicted"/>
<name>A0A225B057_TALAT</name>